<dbReference type="Pfam" id="PF00069">
    <property type="entry name" value="Pkinase"/>
    <property type="match status" value="1"/>
</dbReference>
<dbReference type="GO" id="GO:0044773">
    <property type="term" value="P:mitotic DNA damage checkpoint signaling"/>
    <property type="evidence" value="ECO:0007669"/>
    <property type="project" value="TreeGrafter"/>
</dbReference>
<evidence type="ECO:0000313" key="8">
    <source>
        <dbReference type="Proteomes" id="UP000324800"/>
    </source>
</evidence>
<evidence type="ECO:0000256" key="3">
    <source>
        <dbReference type="PROSITE-ProRule" id="PRU10141"/>
    </source>
</evidence>
<sequence length="333" mass="38600">MDWEDILRKSGYVPIRQLGQGSFGCVYLSYDLQEKFVAVKIFQKDKYDPGEINAGIELWKICLSNASDGICKYDAKQPQITLPKYALRALMKQILEGIRSFHAAGFIHRDIKCSNILLHSPPGSGLVHAKISDFGFAKKEDQINEKSDSNAGTLIYMSPEQFHENPIITQKVDIYAVGITFYHIITHKYPVNEKYFGELKKKMALLKGIERPSEITDNLLWDLLSKLLEFDPDKRITADQAIFHPFFTSQESDISVEQFELAALYDFLEYEEDQYFTKSDINPNFIVPESKYSKNKINQKNKRKRKIKKKIKSKNKIKRKNKRKNKNNNNNNK</sequence>
<comment type="similarity">
    <text evidence="4">Belongs to the protein kinase superfamily.</text>
</comment>
<feature type="domain" description="Protein kinase" evidence="6">
    <location>
        <begin position="12"/>
        <end position="247"/>
    </location>
</feature>
<evidence type="ECO:0000256" key="2">
    <source>
        <dbReference type="ARBA" id="ARBA00022840"/>
    </source>
</evidence>
<name>A0A5J4VRL4_9EUKA</name>
<protein>
    <submittedName>
        <fullName evidence="7">Putative CAMK family protein kinase</fullName>
    </submittedName>
</protein>
<dbReference type="OrthoDB" id="5979581at2759"/>
<dbReference type="InterPro" id="IPR000719">
    <property type="entry name" value="Prot_kinase_dom"/>
</dbReference>
<dbReference type="Proteomes" id="UP000324800">
    <property type="component" value="Unassembled WGS sequence"/>
</dbReference>
<comment type="caution">
    <text evidence="7">The sequence shown here is derived from an EMBL/GenBank/DDBJ whole genome shotgun (WGS) entry which is preliminary data.</text>
</comment>
<keyword evidence="7" id="KW-0418">Kinase</keyword>
<evidence type="ECO:0000259" key="6">
    <source>
        <dbReference type="PROSITE" id="PS50011"/>
    </source>
</evidence>
<evidence type="ECO:0000313" key="7">
    <source>
        <dbReference type="EMBL" id="KAA6385298.1"/>
    </source>
</evidence>
<accession>A0A5J4VRL4</accession>
<dbReference type="PROSITE" id="PS00107">
    <property type="entry name" value="PROTEIN_KINASE_ATP"/>
    <property type="match status" value="1"/>
</dbReference>
<evidence type="ECO:0000256" key="4">
    <source>
        <dbReference type="RuleBase" id="RU000304"/>
    </source>
</evidence>
<feature type="region of interest" description="Disordered" evidence="5">
    <location>
        <begin position="293"/>
        <end position="333"/>
    </location>
</feature>
<dbReference type="PROSITE" id="PS50011">
    <property type="entry name" value="PROTEIN_KINASE_DOM"/>
    <property type="match status" value="1"/>
</dbReference>
<organism evidence="7 8">
    <name type="scientific">Streblomastix strix</name>
    <dbReference type="NCBI Taxonomy" id="222440"/>
    <lineage>
        <taxon>Eukaryota</taxon>
        <taxon>Metamonada</taxon>
        <taxon>Preaxostyla</taxon>
        <taxon>Oxymonadida</taxon>
        <taxon>Streblomastigidae</taxon>
        <taxon>Streblomastix</taxon>
    </lineage>
</organism>
<dbReference type="SUPFAM" id="SSF56112">
    <property type="entry name" value="Protein kinase-like (PK-like)"/>
    <property type="match status" value="1"/>
</dbReference>
<dbReference type="SMART" id="SM00220">
    <property type="entry name" value="S_TKc"/>
    <property type="match status" value="1"/>
</dbReference>
<keyword evidence="1 3" id="KW-0547">Nucleotide-binding</keyword>
<keyword evidence="2 3" id="KW-0067">ATP-binding</keyword>
<feature type="compositionally biased region" description="Basic residues" evidence="5">
    <location>
        <begin position="293"/>
        <end position="326"/>
    </location>
</feature>
<proteinExistence type="inferred from homology"/>
<dbReference type="Gene3D" id="1.10.510.10">
    <property type="entry name" value="Transferase(Phosphotransferase) domain 1"/>
    <property type="match status" value="1"/>
</dbReference>
<dbReference type="PANTHER" id="PTHR44167">
    <property type="entry name" value="OVARIAN-SPECIFIC SERINE/THREONINE-PROTEIN KINASE LOK-RELATED"/>
    <property type="match status" value="1"/>
</dbReference>
<gene>
    <name evidence="7" type="ORF">EZS28_019176</name>
</gene>
<dbReference type="GO" id="GO:0004674">
    <property type="term" value="F:protein serine/threonine kinase activity"/>
    <property type="evidence" value="ECO:0007669"/>
    <property type="project" value="UniProtKB-KW"/>
</dbReference>
<keyword evidence="7" id="KW-0808">Transferase</keyword>
<reference evidence="7 8" key="1">
    <citation type="submission" date="2019-03" db="EMBL/GenBank/DDBJ databases">
        <title>Single cell metagenomics reveals metabolic interactions within the superorganism composed of flagellate Streblomastix strix and complex community of Bacteroidetes bacteria on its surface.</title>
        <authorList>
            <person name="Treitli S.C."/>
            <person name="Kolisko M."/>
            <person name="Husnik F."/>
            <person name="Keeling P."/>
            <person name="Hampl V."/>
        </authorList>
    </citation>
    <scope>NUCLEOTIDE SEQUENCE [LARGE SCALE GENOMIC DNA]</scope>
    <source>
        <strain evidence="7">ST1C</strain>
    </source>
</reference>
<dbReference type="InterPro" id="IPR017441">
    <property type="entry name" value="Protein_kinase_ATP_BS"/>
</dbReference>
<evidence type="ECO:0000256" key="5">
    <source>
        <dbReference type="SAM" id="MobiDB-lite"/>
    </source>
</evidence>
<dbReference type="PANTHER" id="PTHR44167:SF18">
    <property type="entry name" value="PROTEIN KINASE DOMAIN-CONTAINING PROTEIN"/>
    <property type="match status" value="1"/>
</dbReference>
<dbReference type="GO" id="GO:0005737">
    <property type="term" value="C:cytoplasm"/>
    <property type="evidence" value="ECO:0007669"/>
    <property type="project" value="TreeGrafter"/>
</dbReference>
<dbReference type="AlphaFoldDB" id="A0A5J4VRL4"/>
<dbReference type="InterPro" id="IPR008271">
    <property type="entry name" value="Ser/Thr_kinase_AS"/>
</dbReference>
<dbReference type="GO" id="GO:0005524">
    <property type="term" value="F:ATP binding"/>
    <property type="evidence" value="ECO:0007669"/>
    <property type="project" value="UniProtKB-UniRule"/>
</dbReference>
<dbReference type="PROSITE" id="PS00108">
    <property type="entry name" value="PROTEIN_KINASE_ST"/>
    <property type="match status" value="1"/>
</dbReference>
<dbReference type="Gene3D" id="3.30.200.20">
    <property type="entry name" value="Phosphorylase Kinase, domain 1"/>
    <property type="match status" value="1"/>
</dbReference>
<dbReference type="EMBL" id="SNRW01005329">
    <property type="protein sequence ID" value="KAA6385298.1"/>
    <property type="molecule type" value="Genomic_DNA"/>
</dbReference>
<dbReference type="InterPro" id="IPR011009">
    <property type="entry name" value="Kinase-like_dom_sf"/>
</dbReference>
<dbReference type="GO" id="GO:0005634">
    <property type="term" value="C:nucleus"/>
    <property type="evidence" value="ECO:0007669"/>
    <property type="project" value="TreeGrafter"/>
</dbReference>
<evidence type="ECO:0000256" key="1">
    <source>
        <dbReference type="ARBA" id="ARBA00022741"/>
    </source>
</evidence>
<keyword evidence="4" id="KW-0723">Serine/threonine-protein kinase</keyword>
<feature type="binding site" evidence="3">
    <location>
        <position position="40"/>
    </location>
    <ligand>
        <name>ATP</name>
        <dbReference type="ChEBI" id="CHEBI:30616"/>
    </ligand>
</feature>